<accession>A0A370FFS9</accession>
<dbReference type="Pfam" id="PF00990">
    <property type="entry name" value="GGDEF"/>
    <property type="match status" value="1"/>
</dbReference>
<feature type="domain" description="GGDEF" evidence="1">
    <location>
        <begin position="194"/>
        <end position="327"/>
    </location>
</feature>
<dbReference type="InterPro" id="IPR043128">
    <property type="entry name" value="Rev_trsase/Diguanyl_cyclase"/>
</dbReference>
<dbReference type="PANTHER" id="PTHR43102:SF2">
    <property type="entry name" value="GAF DOMAIN-CONTAINING PROTEIN"/>
    <property type="match status" value="1"/>
</dbReference>
<gene>
    <name evidence="2" type="ORF">DFR41_104327</name>
</gene>
<dbReference type="EMBL" id="QQAV01000004">
    <property type="protein sequence ID" value="RDI25267.1"/>
    <property type="molecule type" value="Genomic_DNA"/>
</dbReference>
<dbReference type="Proteomes" id="UP000255265">
    <property type="component" value="Unassembled WGS sequence"/>
</dbReference>
<dbReference type="Pfam" id="PF01590">
    <property type="entry name" value="GAF"/>
    <property type="match status" value="1"/>
</dbReference>
<dbReference type="RefSeq" id="WP_114803079.1">
    <property type="nucleotide sequence ID" value="NZ_QQAV01000004.1"/>
</dbReference>
<dbReference type="InterPro" id="IPR029787">
    <property type="entry name" value="Nucleotide_cyclase"/>
</dbReference>
<evidence type="ECO:0000259" key="1">
    <source>
        <dbReference type="PROSITE" id="PS50887"/>
    </source>
</evidence>
<dbReference type="PANTHER" id="PTHR43102">
    <property type="entry name" value="SLR1143 PROTEIN"/>
    <property type="match status" value="1"/>
</dbReference>
<evidence type="ECO:0000313" key="2">
    <source>
        <dbReference type="EMBL" id="RDI25267.1"/>
    </source>
</evidence>
<reference evidence="2 3" key="1">
    <citation type="submission" date="2018-07" db="EMBL/GenBank/DDBJ databases">
        <title>Genomic Encyclopedia of Type Strains, Phase IV (KMG-IV): sequencing the most valuable type-strain genomes for metagenomic binning, comparative biology and taxonomic classification.</title>
        <authorList>
            <person name="Goeker M."/>
        </authorList>
    </citation>
    <scope>NUCLEOTIDE SEQUENCE [LARGE SCALE GENOMIC DNA]</scope>
    <source>
        <strain evidence="2 3">DSM 21352</strain>
    </source>
</reference>
<dbReference type="CDD" id="cd01949">
    <property type="entry name" value="GGDEF"/>
    <property type="match status" value="1"/>
</dbReference>
<dbReference type="InterPro" id="IPR000160">
    <property type="entry name" value="GGDEF_dom"/>
</dbReference>
<dbReference type="STRING" id="433924.NS331_06440"/>
<dbReference type="SUPFAM" id="SSF55073">
    <property type="entry name" value="Nucleotide cyclase"/>
    <property type="match status" value="1"/>
</dbReference>
<sequence length="327" mass="36515">MIAAPIPPDDAARVRALHALGVLDTPPEERFDRVTRLARRMFQVPIALVSLVDTERQWFKSCQGLETPQTPRDISFCSHAILQDEVMEVPDATCDERFHDNPLVIEAPHVRFYAGAPLVDRQGQRLGTLCILDHKPRRLSEEDRALLRDLADMVREELIAAHAATTDHLTQLSNRRGLELLGGHVLKVCERLAMPARLLFLDLDGFKQINDRFGHAEGDAALQRFAEALRRVFRAADVGARLGGDEFVVLMSNADDDAAEAALGRLRAVIDDCNAGRPPAMALRYSAGLARWSPRDGTDINDLLQDADRAMYRHKRQRPASGSERTH</sequence>
<evidence type="ECO:0000313" key="3">
    <source>
        <dbReference type="Proteomes" id="UP000255265"/>
    </source>
</evidence>
<dbReference type="Gene3D" id="3.30.450.40">
    <property type="match status" value="1"/>
</dbReference>
<dbReference type="AlphaFoldDB" id="A0A370FFS9"/>
<proteinExistence type="predicted"/>
<protein>
    <submittedName>
        <fullName evidence="2">Diguanylate cyclase with GAF sensor</fullName>
    </submittedName>
</protein>
<keyword evidence="3" id="KW-1185">Reference proteome</keyword>
<dbReference type="OrthoDB" id="9803824at2"/>
<dbReference type="SMART" id="SM00065">
    <property type="entry name" value="GAF"/>
    <property type="match status" value="1"/>
</dbReference>
<dbReference type="SMART" id="SM00267">
    <property type="entry name" value="GGDEF"/>
    <property type="match status" value="1"/>
</dbReference>
<dbReference type="InterPro" id="IPR029016">
    <property type="entry name" value="GAF-like_dom_sf"/>
</dbReference>
<dbReference type="InterPro" id="IPR003018">
    <property type="entry name" value="GAF"/>
</dbReference>
<dbReference type="NCBIfam" id="TIGR00254">
    <property type="entry name" value="GGDEF"/>
    <property type="match status" value="1"/>
</dbReference>
<dbReference type="PROSITE" id="PS50887">
    <property type="entry name" value="GGDEF"/>
    <property type="match status" value="1"/>
</dbReference>
<name>A0A370FFS9_9BURK</name>
<comment type="caution">
    <text evidence="2">The sequence shown here is derived from an EMBL/GenBank/DDBJ whole genome shotgun (WGS) entry which is preliminary data.</text>
</comment>
<dbReference type="SUPFAM" id="SSF55781">
    <property type="entry name" value="GAF domain-like"/>
    <property type="match status" value="1"/>
</dbReference>
<dbReference type="Gene3D" id="3.30.70.270">
    <property type="match status" value="1"/>
</dbReference>
<organism evidence="2 3">
    <name type="scientific">Pseudacidovorax intermedius</name>
    <dbReference type="NCBI Taxonomy" id="433924"/>
    <lineage>
        <taxon>Bacteria</taxon>
        <taxon>Pseudomonadati</taxon>
        <taxon>Pseudomonadota</taxon>
        <taxon>Betaproteobacteria</taxon>
        <taxon>Burkholderiales</taxon>
        <taxon>Comamonadaceae</taxon>
        <taxon>Pseudacidovorax</taxon>
    </lineage>
</organism>